<dbReference type="AlphaFoldDB" id="A0AAW0ER89"/>
<evidence type="ECO:0000256" key="2">
    <source>
        <dbReference type="ARBA" id="ARBA00022614"/>
    </source>
</evidence>
<dbReference type="Gene3D" id="3.80.10.10">
    <property type="entry name" value="Ribonuclease Inhibitor"/>
    <property type="match status" value="1"/>
</dbReference>
<dbReference type="InterPro" id="IPR050576">
    <property type="entry name" value="Cilia_flagella_integrity"/>
</dbReference>
<dbReference type="InterPro" id="IPR001611">
    <property type="entry name" value="Leu-rich_rpt"/>
</dbReference>
<keyword evidence="3" id="KW-0677">Repeat</keyword>
<feature type="compositionally biased region" description="Low complexity" evidence="6">
    <location>
        <begin position="298"/>
        <end position="310"/>
    </location>
</feature>
<evidence type="ECO:0000256" key="6">
    <source>
        <dbReference type="SAM" id="MobiDB-lite"/>
    </source>
</evidence>
<gene>
    <name evidence="7" type="ORF">NESM_000605800</name>
</gene>
<feature type="compositionally biased region" description="Low complexity" evidence="6">
    <location>
        <begin position="335"/>
        <end position="344"/>
    </location>
</feature>
<organism evidence="7 8">
    <name type="scientific">Novymonas esmeraldas</name>
    <dbReference type="NCBI Taxonomy" id="1808958"/>
    <lineage>
        <taxon>Eukaryota</taxon>
        <taxon>Discoba</taxon>
        <taxon>Euglenozoa</taxon>
        <taxon>Kinetoplastea</taxon>
        <taxon>Metakinetoplastina</taxon>
        <taxon>Trypanosomatida</taxon>
        <taxon>Trypanosomatidae</taxon>
        <taxon>Novymonas</taxon>
    </lineage>
</organism>
<feature type="compositionally biased region" description="Low complexity" evidence="6">
    <location>
        <begin position="81"/>
        <end position="92"/>
    </location>
</feature>
<dbReference type="PANTHER" id="PTHR45973:SF9">
    <property type="entry name" value="LEUCINE-RICH REPEAT-CONTAINING PROTEIN 46"/>
    <property type="match status" value="1"/>
</dbReference>
<keyword evidence="2" id="KW-0433">Leucine-rich repeat</keyword>
<name>A0AAW0ER89_9TRYP</name>
<keyword evidence="5" id="KW-0966">Cell projection</keyword>
<evidence type="ECO:0000313" key="8">
    <source>
        <dbReference type="Proteomes" id="UP001430356"/>
    </source>
</evidence>
<dbReference type="Proteomes" id="UP001430356">
    <property type="component" value="Unassembled WGS sequence"/>
</dbReference>
<dbReference type="PANTHER" id="PTHR45973">
    <property type="entry name" value="PROTEIN PHOSPHATASE 1 REGULATORY SUBUNIT SDS22-RELATED"/>
    <property type="match status" value="1"/>
</dbReference>
<feature type="region of interest" description="Disordered" evidence="6">
    <location>
        <begin position="289"/>
        <end position="383"/>
    </location>
</feature>
<reference evidence="7 8" key="1">
    <citation type="journal article" date="2021" name="MBio">
        <title>A New Model Trypanosomatid, Novymonas esmeraldas: Genomic Perception of Its 'Candidatus Pandoraea novymonadis' Endosymbiont.</title>
        <authorList>
            <person name="Zakharova A."/>
            <person name="Saura A."/>
            <person name="Butenko A."/>
            <person name="Podesvova L."/>
            <person name="Warmusova S."/>
            <person name="Kostygov A.Y."/>
            <person name="Nenarokova A."/>
            <person name="Lukes J."/>
            <person name="Opperdoes F.R."/>
            <person name="Yurchenko V."/>
        </authorList>
    </citation>
    <scope>NUCLEOTIDE SEQUENCE [LARGE SCALE GENOMIC DNA]</scope>
    <source>
        <strain evidence="7 8">E262AT.01</strain>
    </source>
</reference>
<feature type="compositionally biased region" description="Basic and acidic residues" evidence="6">
    <location>
        <begin position="546"/>
        <end position="555"/>
    </location>
</feature>
<comment type="caution">
    <text evidence="7">The sequence shown here is derived from an EMBL/GenBank/DDBJ whole genome shotgun (WGS) entry which is preliminary data.</text>
</comment>
<evidence type="ECO:0000256" key="5">
    <source>
        <dbReference type="ARBA" id="ARBA00023273"/>
    </source>
</evidence>
<feature type="region of interest" description="Disordered" evidence="6">
    <location>
        <begin position="74"/>
        <end position="98"/>
    </location>
</feature>
<feature type="compositionally biased region" description="Pro residues" evidence="6">
    <location>
        <begin position="565"/>
        <end position="574"/>
    </location>
</feature>
<evidence type="ECO:0000256" key="1">
    <source>
        <dbReference type="ARBA" id="ARBA00004138"/>
    </source>
</evidence>
<comment type="subcellular location">
    <subcellularLocation>
        <location evidence="1">Cell projection</location>
        <location evidence="1">Cilium</location>
    </subcellularLocation>
</comment>
<accession>A0AAW0ER89</accession>
<dbReference type="EMBL" id="JAECZO010000082">
    <property type="protein sequence ID" value="KAK7196667.1"/>
    <property type="molecule type" value="Genomic_DNA"/>
</dbReference>
<evidence type="ECO:0000256" key="4">
    <source>
        <dbReference type="ARBA" id="ARBA00023069"/>
    </source>
</evidence>
<dbReference type="SUPFAM" id="SSF52058">
    <property type="entry name" value="L domain-like"/>
    <property type="match status" value="1"/>
</dbReference>
<dbReference type="PROSITE" id="PS51450">
    <property type="entry name" value="LRR"/>
    <property type="match status" value="1"/>
</dbReference>
<evidence type="ECO:0000313" key="7">
    <source>
        <dbReference type="EMBL" id="KAK7196667.1"/>
    </source>
</evidence>
<feature type="region of interest" description="Disordered" evidence="6">
    <location>
        <begin position="528"/>
        <end position="574"/>
    </location>
</feature>
<evidence type="ECO:0000256" key="3">
    <source>
        <dbReference type="ARBA" id="ARBA00022737"/>
    </source>
</evidence>
<dbReference type="InterPro" id="IPR032675">
    <property type="entry name" value="LRR_dom_sf"/>
</dbReference>
<sequence>MSVPELTAEEVAYYASLQLADPDEATLAAFIAQPPHRSGVGCSSATLAVTPTSARASPPALSTDDEVDDVTACRQRRRRSSSSSPPSRRSSSTTGAMPQMQTRWQRLLLASEGHLASSPPTAQVGVTHILDRDERVGGVAGMAEAALQTRCVDLSARRLTSTASVQCFLNATHVYLQHNGLTTLDGIELLSQLQVLAVQHNRLTSLAALRELDHLFYLDARDNCVQTPVSALLRDQLPCGSLASLSLSGNPCCDDLPVADGDTRERHRAYAQMVREVCPLLEQLEGVSVSDEHGTGGCSTHSSSSSSSSSSGGGEDRVVAESAQSRASARRARGAVEWARAAAASRDRSRAPSSGGPDGGGGSDGAPLAGLPRQSSANRGTGGGVALVEEEEARLAHQLLLRRGAETATEPATAPTRAAASELSAAPLSHALLDGRRDSLQQLYQNLQYTQEVGQARQQRDMAAHWDDVSRVLQTAQALQHDRRRRLQQRLLEQTPAYAEALRQLEAESYTKDLNRYRSGHAGADARAVHTSGVDTPATLAATARPAREAKEAKSTRSSVAKHLPTPPPPRRRR</sequence>
<keyword evidence="4" id="KW-0969">Cilium</keyword>
<keyword evidence="8" id="KW-1185">Reference proteome</keyword>
<proteinExistence type="predicted"/>
<protein>
    <submittedName>
        <fullName evidence="7">Uncharacterized protein</fullName>
    </submittedName>
</protein>